<name>A0A8B3FEY9_PECPM</name>
<reference evidence="1 2" key="1">
    <citation type="journal article" date="2018" name="BMC Genomics">
        <title>High genomic variability in the plant pathogenic bacterium Pectobacterium parmentieri deciphered from de novo assembled complete genomes.</title>
        <authorList>
            <person name="Zoledowska S."/>
            <person name="Motyka-Pomagruk A."/>
            <person name="Sledz W."/>
            <person name="Mengoni A."/>
            <person name="Lojkowska E."/>
        </authorList>
    </citation>
    <scope>NUCLEOTIDE SEQUENCE [LARGE SCALE GENOMIC DNA]</scope>
    <source>
        <strain evidence="1 2">IFB5626</strain>
    </source>
</reference>
<gene>
    <name evidence="1" type="ORF">C5E00_18825</name>
</gene>
<organism evidence="1 2">
    <name type="scientific">Pectobacterium parmentieri</name>
    <dbReference type="NCBI Taxonomy" id="1905730"/>
    <lineage>
        <taxon>Bacteria</taxon>
        <taxon>Pseudomonadati</taxon>
        <taxon>Pseudomonadota</taxon>
        <taxon>Gammaproteobacteria</taxon>
        <taxon>Enterobacterales</taxon>
        <taxon>Pectobacteriaceae</taxon>
        <taxon>Pectobacterium</taxon>
    </lineage>
</organism>
<dbReference type="OrthoDB" id="1447491at2"/>
<proteinExistence type="predicted"/>
<protein>
    <submittedName>
        <fullName evidence="1">Uncharacterized protein</fullName>
    </submittedName>
</protein>
<dbReference type="EMBL" id="PSZG01000001">
    <property type="protein sequence ID" value="RKO78686.1"/>
    <property type="molecule type" value="Genomic_DNA"/>
</dbReference>
<accession>A0A8B3FEY9</accession>
<comment type="caution">
    <text evidence="1">The sequence shown here is derived from an EMBL/GenBank/DDBJ whole genome shotgun (WGS) entry which is preliminary data.</text>
</comment>
<sequence>MIFMNKDELRDRLIKEKISRSLYSLDGGLPDEKLCLDRENGYWVVYYSERGIKTGMINFPTENEACQYIYDQINEIIIDKTNNSRKRS</sequence>
<dbReference type="AlphaFoldDB" id="A0A8B3FEY9"/>
<dbReference type="Proteomes" id="UP000269665">
    <property type="component" value="Unassembled WGS sequence"/>
</dbReference>
<evidence type="ECO:0000313" key="2">
    <source>
        <dbReference type="Proteomes" id="UP000269665"/>
    </source>
</evidence>
<evidence type="ECO:0000313" key="1">
    <source>
        <dbReference type="EMBL" id="RKO78686.1"/>
    </source>
</evidence>